<dbReference type="Proteomes" id="UP001597118">
    <property type="component" value="Unassembled WGS sequence"/>
</dbReference>
<name>A0ABW4ID13_9SPHI</name>
<keyword evidence="2" id="KW-1185">Reference proteome</keyword>
<protein>
    <submittedName>
        <fullName evidence="1">DUF3820 family protein</fullName>
    </submittedName>
</protein>
<gene>
    <name evidence="1" type="ORF">ACFSAH_12115</name>
</gene>
<evidence type="ECO:0000313" key="2">
    <source>
        <dbReference type="Proteomes" id="UP001597118"/>
    </source>
</evidence>
<organism evidence="1 2">
    <name type="scientific">Pseudopedobacter beijingensis</name>
    <dbReference type="NCBI Taxonomy" id="1207056"/>
    <lineage>
        <taxon>Bacteria</taxon>
        <taxon>Pseudomonadati</taxon>
        <taxon>Bacteroidota</taxon>
        <taxon>Sphingobacteriia</taxon>
        <taxon>Sphingobacteriales</taxon>
        <taxon>Sphingobacteriaceae</taxon>
        <taxon>Pseudopedobacter</taxon>
    </lineage>
</organism>
<accession>A0ABW4ID13</accession>
<reference evidence="2" key="1">
    <citation type="journal article" date="2019" name="Int. J. Syst. Evol. Microbiol.">
        <title>The Global Catalogue of Microorganisms (GCM) 10K type strain sequencing project: providing services to taxonomists for standard genome sequencing and annotation.</title>
        <authorList>
            <consortium name="The Broad Institute Genomics Platform"/>
            <consortium name="The Broad Institute Genome Sequencing Center for Infectious Disease"/>
            <person name="Wu L."/>
            <person name="Ma J."/>
        </authorList>
    </citation>
    <scope>NUCLEOTIDE SEQUENCE [LARGE SCALE GENOMIC DNA]</scope>
    <source>
        <strain evidence="2">CCUG 53762</strain>
    </source>
</reference>
<dbReference type="Pfam" id="PF12843">
    <property type="entry name" value="QSregVF_b"/>
    <property type="match status" value="1"/>
</dbReference>
<comment type="caution">
    <text evidence="1">The sequence shown here is derived from an EMBL/GenBank/DDBJ whole genome shotgun (WGS) entry which is preliminary data.</text>
</comment>
<dbReference type="EMBL" id="JBHUDG010000018">
    <property type="protein sequence ID" value="MFD1630628.1"/>
    <property type="molecule type" value="Genomic_DNA"/>
</dbReference>
<dbReference type="InterPro" id="IPR024530">
    <property type="entry name" value="QSregVF_b"/>
</dbReference>
<evidence type="ECO:0000313" key="1">
    <source>
        <dbReference type="EMBL" id="MFD1630628.1"/>
    </source>
</evidence>
<proteinExistence type="predicted"/>
<sequence length="74" mass="8542">MDPKILVDLVKVKMPFGKYKDYLLCNLPVSYLEWMHSKGWPAGKLGQQLATIYEIKINGLDYILKPLKEGKFNV</sequence>
<dbReference type="RefSeq" id="WP_379663003.1">
    <property type="nucleotide sequence ID" value="NZ_JBHUDG010000018.1"/>
</dbReference>